<feature type="transmembrane region" description="Helical" evidence="1">
    <location>
        <begin position="12"/>
        <end position="37"/>
    </location>
</feature>
<feature type="transmembrane region" description="Helical" evidence="1">
    <location>
        <begin position="57"/>
        <end position="79"/>
    </location>
</feature>
<evidence type="ECO:0000313" key="3">
    <source>
        <dbReference type="Proteomes" id="UP000479710"/>
    </source>
</evidence>
<evidence type="ECO:0000256" key="1">
    <source>
        <dbReference type="SAM" id="Phobius"/>
    </source>
</evidence>
<keyword evidence="1" id="KW-1133">Transmembrane helix</keyword>
<dbReference type="EMBL" id="SPHZ02000007">
    <property type="protein sequence ID" value="KAF0906078.1"/>
    <property type="molecule type" value="Genomic_DNA"/>
</dbReference>
<keyword evidence="1" id="KW-0812">Transmembrane</keyword>
<dbReference type="Proteomes" id="UP000479710">
    <property type="component" value="Unassembled WGS sequence"/>
</dbReference>
<dbReference type="PANTHER" id="PTHR31064:SF38">
    <property type="entry name" value="CATION TRANSPORTER HKT1_4-RELATED"/>
    <property type="match status" value="1"/>
</dbReference>
<protein>
    <submittedName>
        <fullName evidence="2">Uncharacterized protein</fullName>
    </submittedName>
</protein>
<dbReference type="PROSITE" id="PS51257">
    <property type="entry name" value="PROKAR_LIPOPROTEIN"/>
    <property type="match status" value="1"/>
</dbReference>
<organism evidence="2 3">
    <name type="scientific">Oryza meyeriana var. granulata</name>
    <dbReference type="NCBI Taxonomy" id="110450"/>
    <lineage>
        <taxon>Eukaryota</taxon>
        <taxon>Viridiplantae</taxon>
        <taxon>Streptophyta</taxon>
        <taxon>Embryophyta</taxon>
        <taxon>Tracheophyta</taxon>
        <taxon>Spermatophyta</taxon>
        <taxon>Magnoliopsida</taxon>
        <taxon>Liliopsida</taxon>
        <taxon>Poales</taxon>
        <taxon>Poaceae</taxon>
        <taxon>BOP clade</taxon>
        <taxon>Oryzoideae</taxon>
        <taxon>Oryzeae</taxon>
        <taxon>Oryzinae</taxon>
        <taxon>Oryza</taxon>
        <taxon>Oryza meyeriana</taxon>
    </lineage>
</organism>
<sequence>MVVFRWDTPLQLLLVPQVLVGNTLFPLLLAACVWAAVATRWEELVELAKKGKAVASGYYHLMPAQWCWMLAATVAAFLAA</sequence>
<dbReference type="GO" id="GO:0098662">
    <property type="term" value="P:inorganic cation transmembrane transport"/>
    <property type="evidence" value="ECO:0007669"/>
    <property type="project" value="UniProtKB-ARBA"/>
</dbReference>
<dbReference type="GO" id="GO:0005886">
    <property type="term" value="C:plasma membrane"/>
    <property type="evidence" value="ECO:0007669"/>
    <property type="project" value="TreeGrafter"/>
</dbReference>
<dbReference type="AlphaFoldDB" id="A0A6G1D051"/>
<dbReference type="InterPro" id="IPR051143">
    <property type="entry name" value="TrkH_K-transport"/>
</dbReference>
<dbReference type="OrthoDB" id="9999863at2759"/>
<accession>A0A6G1D051</accession>
<comment type="caution">
    <text evidence="2">The sequence shown here is derived from an EMBL/GenBank/DDBJ whole genome shotgun (WGS) entry which is preliminary data.</text>
</comment>
<keyword evidence="3" id="KW-1185">Reference proteome</keyword>
<reference evidence="2 3" key="1">
    <citation type="submission" date="2019-11" db="EMBL/GenBank/DDBJ databases">
        <title>Whole genome sequence of Oryza granulata.</title>
        <authorList>
            <person name="Li W."/>
        </authorList>
    </citation>
    <scope>NUCLEOTIDE SEQUENCE [LARGE SCALE GENOMIC DNA]</scope>
    <source>
        <strain evidence="3">cv. Menghai</strain>
        <tissue evidence="2">Leaf</tissue>
    </source>
</reference>
<evidence type="ECO:0000313" key="2">
    <source>
        <dbReference type="EMBL" id="KAF0906078.1"/>
    </source>
</evidence>
<gene>
    <name evidence="2" type="ORF">E2562_009085</name>
</gene>
<dbReference type="GO" id="GO:0008324">
    <property type="term" value="F:monoatomic cation transmembrane transporter activity"/>
    <property type="evidence" value="ECO:0007669"/>
    <property type="project" value="TreeGrafter"/>
</dbReference>
<dbReference type="PANTHER" id="PTHR31064">
    <property type="entry name" value="POTASSIUM TRANSPORT PROTEIN DDB_G0292412-RELATED"/>
    <property type="match status" value="1"/>
</dbReference>
<keyword evidence="1" id="KW-0472">Membrane</keyword>
<name>A0A6G1D051_9ORYZ</name>
<proteinExistence type="predicted"/>